<keyword evidence="3" id="KW-1185">Reference proteome</keyword>
<protein>
    <submittedName>
        <fullName evidence="2">Fumarylacetoacetate (FAA) hydrolase family protein</fullName>
    </submittedName>
</protein>
<sequence>MRLITFRFSSADDARDRVGVWMEDDTVADLSATGEDGFVSMQALIEGGPAALEKARRMAVSAQRRPMEAVSLRAPSPVPAQMRDFMLFEKHVRQCARTAQVVAARKRGASQAEIDAIELPMAPEQWYKQPIYYKGNRFAVSGPGEDVPRPPYSRKMDYECELGCFLWKGGVNIKAERAREHIFGFTVFNDFSARDAQGLEMQGRLGPAKGKDFDKANAMGPCIVPLEDLGDYKGLDMIVRINGVEMSRGNSGDMYWSFEQVIEWVSHGETLHPGEFFGSGTVGDGCGLEFDRYLSDGDVVELEIEKIGVLRNRLVPPLT</sequence>
<gene>
    <name evidence="2" type="ORF">SAMN05216258_106166</name>
</gene>
<evidence type="ECO:0000313" key="3">
    <source>
        <dbReference type="Proteomes" id="UP000199377"/>
    </source>
</evidence>
<dbReference type="EMBL" id="FOQH01000006">
    <property type="protein sequence ID" value="SFI39018.1"/>
    <property type="molecule type" value="Genomic_DNA"/>
</dbReference>
<organism evidence="2 3">
    <name type="scientific">Albimonas pacifica</name>
    <dbReference type="NCBI Taxonomy" id="1114924"/>
    <lineage>
        <taxon>Bacteria</taxon>
        <taxon>Pseudomonadati</taxon>
        <taxon>Pseudomonadota</taxon>
        <taxon>Alphaproteobacteria</taxon>
        <taxon>Rhodobacterales</taxon>
        <taxon>Paracoccaceae</taxon>
        <taxon>Albimonas</taxon>
    </lineage>
</organism>
<dbReference type="Pfam" id="PF01557">
    <property type="entry name" value="FAA_hydrolase"/>
    <property type="match status" value="1"/>
</dbReference>
<dbReference type="STRING" id="1114924.SAMN05216258_106166"/>
<keyword evidence="2" id="KW-0378">Hydrolase</keyword>
<dbReference type="OrthoDB" id="5197601at2"/>
<dbReference type="PANTHER" id="PTHR43211">
    <property type="entry name" value="FUMARYLACETOACETATE HYDROLASE"/>
    <property type="match status" value="1"/>
</dbReference>
<dbReference type="InterPro" id="IPR011234">
    <property type="entry name" value="Fumarylacetoacetase-like_C"/>
</dbReference>
<dbReference type="GO" id="GO:0016787">
    <property type="term" value="F:hydrolase activity"/>
    <property type="evidence" value="ECO:0007669"/>
    <property type="project" value="UniProtKB-KW"/>
</dbReference>
<proteinExistence type="predicted"/>
<dbReference type="RefSeq" id="WP_092860521.1">
    <property type="nucleotide sequence ID" value="NZ_FOQH01000006.1"/>
</dbReference>
<dbReference type="PANTHER" id="PTHR43211:SF1">
    <property type="entry name" value="BLL6422 PROTEIN"/>
    <property type="match status" value="1"/>
</dbReference>
<evidence type="ECO:0000313" key="2">
    <source>
        <dbReference type="EMBL" id="SFI39018.1"/>
    </source>
</evidence>
<name>A0A1I3HTC7_9RHOB</name>
<dbReference type="Gene3D" id="3.90.850.10">
    <property type="entry name" value="Fumarylacetoacetase-like, C-terminal domain"/>
    <property type="match status" value="1"/>
</dbReference>
<reference evidence="2 3" key="1">
    <citation type="submission" date="2016-10" db="EMBL/GenBank/DDBJ databases">
        <authorList>
            <person name="de Groot N.N."/>
        </authorList>
    </citation>
    <scope>NUCLEOTIDE SEQUENCE [LARGE SCALE GENOMIC DNA]</scope>
    <source>
        <strain evidence="2 3">CGMCC 1.11030</strain>
    </source>
</reference>
<dbReference type="Proteomes" id="UP000199377">
    <property type="component" value="Unassembled WGS sequence"/>
</dbReference>
<dbReference type="AlphaFoldDB" id="A0A1I3HTC7"/>
<accession>A0A1I3HTC7</accession>
<evidence type="ECO:0000259" key="1">
    <source>
        <dbReference type="Pfam" id="PF01557"/>
    </source>
</evidence>
<dbReference type="SUPFAM" id="SSF56529">
    <property type="entry name" value="FAH"/>
    <property type="match status" value="1"/>
</dbReference>
<feature type="domain" description="Fumarylacetoacetase-like C-terminal" evidence="1">
    <location>
        <begin position="123"/>
        <end position="315"/>
    </location>
</feature>
<dbReference type="InterPro" id="IPR036663">
    <property type="entry name" value="Fumarylacetoacetase_C_sf"/>
</dbReference>